<dbReference type="InterPro" id="IPR026170">
    <property type="entry name" value="FAM173A/B"/>
</dbReference>
<dbReference type="GO" id="GO:0016279">
    <property type="term" value="F:protein-lysine N-methyltransferase activity"/>
    <property type="evidence" value="ECO:0007669"/>
    <property type="project" value="InterPro"/>
</dbReference>
<keyword evidence="2" id="KW-0808">Transferase</keyword>
<reference evidence="6" key="1">
    <citation type="submission" date="2016-03" db="EMBL/GenBank/DDBJ databases">
        <authorList>
            <person name="Heylen K."/>
            <person name="De Vos P."/>
            <person name="Vekeman B."/>
        </authorList>
    </citation>
    <scope>NUCLEOTIDE SEQUENCE [LARGE SCALE GENOMIC DNA]</scope>
    <source>
        <strain evidence="6">R-45383</strain>
    </source>
</reference>
<evidence type="ECO:0000256" key="2">
    <source>
        <dbReference type="ARBA" id="ARBA00022679"/>
    </source>
</evidence>
<keyword evidence="3" id="KW-0949">S-adenosyl-L-methionine</keyword>
<dbReference type="EMBL" id="LUUK01000197">
    <property type="protein sequence ID" value="OAI14678.1"/>
    <property type="molecule type" value="Genomic_DNA"/>
</dbReference>
<evidence type="ECO:0000256" key="1">
    <source>
        <dbReference type="ARBA" id="ARBA00022603"/>
    </source>
</evidence>
<dbReference type="OrthoDB" id="5611641at2"/>
<dbReference type="SUPFAM" id="SSF53335">
    <property type="entry name" value="S-adenosyl-L-methionine-dependent methyltransferases"/>
    <property type="match status" value="1"/>
</dbReference>
<evidence type="ECO:0000256" key="4">
    <source>
        <dbReference type="SAM" id="Phobius"/>
    </source>
</evidence>
<dbReference type="GO" id="GO:0032259">
    <property type="term" value="P:methylation"/>
    <property type="evidence" value="ECO:0007669"/>
    <property type="project" value="UniProtKB-KW"/>
</dbReference>
<evidence type="ECO:0008006" key="7">
    <source>
        <dbReference type="Google" id="ProtNLM"/>
    </source>
</evidence>
<dbReference type="PANTHER" id="PTHR13610:SF9">
    <property type="entry name" value="FI06469P"/>
    <property type="match status" value="1"/>
</dbReference>
<evidence type="ECO:0000313" key="5">
    <source>
        <dbReference type="EMBL" id="OAI14678.1"/>
    </source>
</evidence>
<keyword evidence="4" id="KW-1133">Transmembrane helix</keyword>
<keyword evidence="6" id="KW-1185">Reference proteome</keyword>
<feature type="transmembrane region" description="Helical" evidence="4">
    <location>
        <begin position="51"/>
        <end position="68"/>
    </location>
</feature>
<sequence length="251" mass="27740">MQWLKALACQAAALVLTASLNRYWPQPLGWLLLIQAGAAGLFSRLLRQPKWWLPIHLVFLPALVLATTLQLSPVWYLAGFLVMLLVFWGTFRGDVPLFLSSPAVALALADIAKTEGAKTCVEIGAGVGSVALPLARQCPKLRIAAWERAPLPWLLARWRCRHQSNVAVQRCNLWQQSLAEYDLGYAFLSPAVMIQIGGKVRAEMRPGSLFVSSSFPIPDWPPETVVELADPRRTRLYCYRLPELGGPGGVT</sequence>
<feature type="transmembrane region" description="Helical" evidence="4">
    <location>
        <begin position="28"/>
        <end position="46"/>
    </location>
</feature>
<proteinExistence type="predicted"/>
<gene>
    <name evidence="5" type="ORF">A1355_12010</name>
</gene>
<feature type="transmembrane region" description="Helical" evidence="4">
    <location>
        <begin position="74"/>
        <end position="91"/>
    </location>
</feature>
<dbReference type="RefSeq" id="WP_064030894.1">
    <property type="nucleotide sequence ID" value="NZ_LUUK01000197.1"/>
</dbReference>
<dbReference type="STRING" id="702114.A1355_12010"/>
<comment type="caution">
    <text evidence="5">The sequence shown here is derived from an EMBL/GenBank/DDBJ whole genome shotgun (WGS) entry which is preliminary data.</text>
</comment>
<keyword evidence="1" id="KW-0489">Methyltransferase</keyword>
<evidence type="ECO:0000256" key="3">
    <source>
        <dbReference type="ARBA" id="ARBA00022691"/>
    </source>
</evidence>
<protein>
    <recommendedName>
        <fullName evidence="7">Methyltransferase type 12</fullName>
    </recommendedName>
</protein>
<keyword evidence="4" id="KW-0472">Membrane</keyword>
<name>A0A177N9I7_9GAMM</name>
<dbReference type="Proteomes" id="UP000077628">
    <property type="component" value="Unassembled WGS sequence"/>
</dbReference>
<evidence type="ECO:0000313" key="6">
    <source>
        <dbReference type="Proteomes" id="UP000077628"/>
    </source>
</evidence>
<dbReference type="InterPro" id="IPR029063">
    <property type="entry name" value="SAM-dependent_MTases_sf"/>
</dbReference>
<accession>A0A177N9I7</accession>
<dbReference type="AlphaFoldDB" id="A0A177N9I7"/>
<organism evidence="5 6">
    <name type="scientific">Methylomonas koyamae</name>
    <dbReference type="NCBI Taxonomy" id="702114"/>
    <lineage>
        <taxon>Bacteria</taxon>
        <taxon>Pseudomonadati</taxon>
        <taxon>Pseudomonadota</taxon>
        <taxon>Gammaproteobacteria</taxon>
        <taxon>Methylococcales</taxon>
        <taxon>Methylococcaceae</taxon>
        <taxon>Methylomonas</taxon>
    </lineage>
</organism>
<dbReference type="PANTHER" id="PTHR13610">
    <property type="entry name" value="METHYLTRANSFERASE DOMAIN-CONTAINING PROTEIN"/>
    <property type="match status" value="1"/>
</dbReference>
<keyword evidence="4" id="KW-0812">Transmembrane</keyword>
<dbReference type="Gene3D" id="3.40.50.150">
    <property type="entry name" value="Vaccinia Virus protein VP39"/>
    <property type="match status" value="1"/>
</dbReference>